<evidence type="ECO:0000313" key="7">
    <source>
        <dbReference type="Proteomes" id="UP000887575"/>
    </source>
</evidence>
<reference evidence="8" key="1">
    <citation type="submission" date="2024-02" db="UniProtKB">
        <authorList>
            <consortium name="WormBaseParasite"/>
        </authorList>
    </citation>
    <scope>IDENTIFICATION</scope>
</reference>
<evidence type="ECO:0008006" key="9">
    <source>
        <dbReference type="Google" id="ProtNLM"/>
    </source>
</evidence>
<feature type="domain" description="RRP12 N-terminal HEAT" evidence="6">
    <location>
        <begin position="118"/>
        <end position="312"/>
    </location>
</feature>
<evidence type="ECO:0000259" key="6">
    <source>
        <dbReference type="Pfam" id="PF25772"/>
    </source>
</evidence>
<dbReference type="Pfam" id="PF08161">
    <property type="entry name" value="RRP12_HEAT"/>
    <property type="match status" value="1"/>
</dbReference>
<sequence>MVKFRHRIHSNKGTKLTPGHINDSNPARKKHRNAANAARKAELVPLVPVDEMLPIDSVDDQVLEQLNMDSMSLAGERTSGTGNKKMMSSAASMVSEGGFSQVSRFTTFTACTNPTFDVVHRLWKSGSSLQKEVLAVLSAGAEIIKQHSGTETDVEYYAVFLTTLESTSAEDVPRAAAAAFLLHLIVKKVSKEVLQRQFSRSIKILADALMLYSDSDDGGAVLKYLLATLGVVLRAQPSVVWGNSENRNIILLIASLCAHEKPRVRTMARKVVRTVLTDPVTSLENGLHAAAGTIGEYIDEQLCLSLEEKTSSTDVTRYLCLLEGIMHKMPVSIFQRLATNILKGLIAADSQVKCAGLQCLHRALQNQPSDAALSPETNKLLIISLRKLAPSPSEVAVCAYWIQALVEAHVCLSYKMKSESILMLPETMELITPFFQVGNDELCRVVVQVLSRLVEQCIQEEEMPARKLLSLLESSLTGFSAIVWKHIFKTMTFLFQISGSALLSDEFVKALRTMARLREEDSCFCKQEIDFTIGAAVRYVGVQHVLNVLSLQIDPDAPVLPTDFRRSWLLPIFRVNIRNAPLSLFIKYFLALASKLNKRMTDDVNKIISRAYSIVQSQLWDLLPSFLASASDFEESFPQLAKVLGVALTERVDLRLIILTGLRAALRFALAPDAPISRRETMARYAENYLPILFNLYVNDGDNDMSSANCGIRLSTLSAIGLYVEISQKEILSTYTEKAIERLKGCEATKTDVEDKWRNNNTRKRIADILIAFVKAVTPADVQKIFSTMLPFFNQPSDYSMQKKAYRILGEVLKKSNEPEIADLFQGTQGPLYEILLKSYDEISAPARAAHQEAVLFVVYSLDTYEELKEFCLKAIDLTILCLEKANSMPCREGASNTFQAMCTRLIEKGSEVGQTPSEILYPIFTRIFEMNTPKANGKEIRLEISRACLVALNILAQKHVKVLNASHLSRLISQGCSTLAETRPTIRVLGIRLIRVLVNKMPEFALQQYRDIILQGFFDQSAGDDVTSQVRKANRILLESFVDHFGENALEKYTDKVEWLKQIRNIVKTKRRKARKAAGLANEEGEENDDDDGVSVAGSRASARTAGADTILHLLDDSDDEEENEEEEDKRSQVKSVWLKEDEGDVHDLLDRNMLLDKVSTINPTLLAKREARLTERKKKNYGFAVTKDGKLIIDDDEEEEKASKRKKKSDDNDDLSDLLGDKKGKKGAAREEKDDYDEEEEDKKSRVSSTSRMTTGTSKSFASRYKPGGTGIHRDLSRPIATPKRKGKAGGDSIRKTQPMEPYAYVPLKQLKKKNRGGSQVNQEIRQVMGKRKKPL</sequence>
<keyword evidence="7" id="KW-1185">Reference proteome</keyword>
<dbReference type="InterPro" id="IPR011989">
    <property type="entry name" value="ARM-like"/>
</dbReference>
<dbReference type="Proteomes" id="UP000887575">
    <property type="component" value="Unassembled WGS sequence"/>
</dbReference>
<feature type="compositionally biased region" description="Basic residues" evidence="4">
    <location>
        <begin position="1"/>
        <end position="12"/>
    </location>
</feature>
<dbReference type="InterPro" id="IPR052087">
    <property type="entry name" value="RRP12"/>
</dbReference>
<feature type="region of interest" description="Disordered" evidence="4">
    <location>
        <begin position="1197"/>
        <end position="1338"/>
    </location>
</feature>
<evidence type="ECO:0000259" key="5">
    <source>
        <dbReference type="Pfam" id="PF08161"/>
    </source>
</evidence>
<keyword evidence="3" id="KW-0539">Nucleus</keyword>
<dbReference type="InterPro" id="IPR057860">
    <property type="entry name" value="HEAT_RRP12_N"/>
</dbReference>
<evidence type="ECO:0000313" key="8">
    <source>
        <dbReference type="WBParaSite" id="MBELARI_LOCUS19222"/>
    </source>
</evidence>
<dbReference type="PANTHER" id="PTHR48287">
    <property type="entry name" value="ARM REPEAT SUPERFAMILY PROTEIN"/>
    <property type="match status" value="1"/>
</dbReference>
<comment type="subcellular location">
    <subcellularLocation>
        <location evidence="1">Nucleus</location>
    </subcellularLocation>
</comment>
<feature type="compositionally biased region" description="Polar residues" evidence="4">
    <location>
        <begin position="1249"/>
        <end position="1263"/>
    </location>
</feature>
<evidence type="ECO:0000256" key="1">
    <source>
        <dbReference type="ARBA" id="ARBA00004123"/>
    </source>
</evidence>
<feature type="compositionally biased region" description="Acidic residues" evidence="4">
    <location>
        <begin position="1118"/>
        <end position="1129"/>
    </location>
</feature>
<dbReference type="Pfam" id="PF25772">
    <property type="entry name" value="HEAT_RRP12_N"/>
    <property type="match status" value="1"/>
</dbReference>
<feature type="compositionally biased region" description="Acidic residues" evidence="4">
    <location>
        <begin position="1084"/>
        <end position="1094"/>
    </location>
</feature>
<protein>
    <recommendedName>
        <fullName evidence="9">RRP12-like protein</fullName>
    </recommendedName>
</protein>
<feature type="region of interest" description="Disordered" evidence="4">
    <location>
        <begin position="1"/>
        <end position="38"/>
    </location>
</feature>
<dbReference type="SUPFAM" id="SSF48371">
    <property type="entry name" value="ARM repeat"/>
    <property type="match status" value="2"/>
</dbReference>
<accession>A0AAF3EYE2</accession>
<feature type="region of interest" description="Disordered" evidence="4">
    <location>
        <begin position="1078"/>
        <end position="1104"/>
    </location>
</feature>
<evidence type="ECO:0000256" key="4">
    <source>
        <dbReference type="SAM" id="MobiDB-lite"/>
    </source>
</evidence>
<dbReference type="InterPro" id="IPR016024">
    <property type="entry name" value="ARM-type_fold"/>
</dbReference>
<dbReference type="PANTHER" id="PTHR48287:SF1">
    <property type="entry name" value="ARM REPEAT SUPERFAMILY PROTEIN"/>
    <property type="match status" value="1"/>
</dbReference>
<dbReference type="GO" id="GO:0005634">
    <property type="term" value="C:nucleus"/>
    <property type="evidence" value="ECO:0007669"/>
    <property type="project" value="UniProtKB-SubCell"/>
</dbReference>
<name>A0AAF3EYE2_9BILA</name>
<feature type="compositionally biased region" description="Low complexity" evidence="4">
    <location>
        <begin position="1095"/>
        <end position="1104"/>
    </location>
</feature>
<feature type="domain" description="RRP12 HEAT" evidence="5">
    <location>
        <begin position="441"/>
        <end position="698"/>
    </location>
</feature>
<dbReference type="WBParaSite" id="MBELARI_LOCUS19222">
    <property type="protein sequence ID" value="MBELARI_LOCUS19222"/>
    <property type="gene ID" value="MBELARI_LOCUS19222"/>
</dbReference>
<organism evidence="7 8">
    <name type="scientific">Mesorhabditis belari</name>
    <dbReference type="NCBI Taxonomy" id="2138241"/>
    <lineage>
        <taxon>Eukaryota</taxon>
        <taxon>Metazoa</taxon>
        <taxon>Ecdysozoa</taxon>
        <taxon>Nematoda</taxon>
        <taxon>Chromadorea</taxon>
        <taxon>Rhabditida</taxon>
        <taxon>Rhabditina</taxon>
        <taxon>Rhabditomorpha</taxon>
        <taxon>Rhabditoidea</taxon>
        <taxon>Rhabditidae</taxon>
        <taxon>Mesorhabditinae</taxon>
        <taxon>Mesorhabditis</taxon>
    </lineage>
</organism>
<proteinExistence type="inferred from homology"/>
<evidence type="ECO:0000256" key="2">
    <source>
        <dbReference type="ARBA" id="ARBA00007690"/>
    </source>
</evidence>
<evidence type="ECO:0000256" key="3">
    <source>
        <dbReference type="ARBA" id="ARBA00023242"/>
    </source>
</evidence>
<dbReference type="InterPro" id="IPR012978">
    <property type="entry name" value="HEAT_RRP12"/>
</dbReference>
<dbReference type="Gene3D" id="1.25.10.10">
    <property type="entry name" value="Leucine-rich Repeat Variant"/>
    <property type="match status" value="1"/>
</dbReference>
<feature type="region of interest" description="Disordered" evidence="4">
    <location>
        <begin position="1117"/>
        <end position="1137"/>
    </location>
</feature>
<comment type="similarity">
    <text evidence="2">Belongs to the RRP12 family.</text>
</comment>